<sequence length="185" mass="19352">MNHVTLASDDRDRPLAALARNRLADALGASDIALNHYRVPLGERLAGLHAHDDQAEIFVCLDGTMTFETLDGECTLRTGEAVRFAPGEFQSGKNDGDATATVLAIGTPRDTGALRVPVACCSCGNDRTEPRVRGGETVLACPACGHESVVECPECGSGDVRAELGQGGAEPVSVCQECGNSWAAR</sequence>
<dbReference type="PANTHER" id="PTHR35848">
    <property type="entry name" value="OXALATE-BINDING PROTEIN"/>
    <property type="match status" value="1"/>
</dbReference>
<dbReference type="InterPro" id="IPR014710">
    <property type="entry name" value="RmlC-like_jellyroll"/>
</dbReference>
<evidence type="ECO:0000313" key="3">
    <source>
        <dbReference type="EMBL" id="NLV11100.1"/>
    </source>
</evidence>
<dbReference type="GO" id="GO:0046872">
    <property type="term" value="F:metal ion binding"/>
    <property type="evidence" value="ECO:0007669"/>
    <property type="project" value="UniProtKB-KW"/>
</dbReference>
<dbReference type="InterPro" id="IPR011051">
    <property type="entry name" value="RmlC_Cupin_sf"/>
</dbReference>
<dbReference type="SUPFAM" id="SSF51182">
    <property type="entry name" value="RmlC-like cupins"/>
    <property type="match status" value="1"/>
</dbReference>
<name>A0A847UHN7_9EURY</name>
<dbReference type="PANTHER" id="PTHR35848:SF9">
    <property type="entry name" value="SLL1358 PROTEIN"/>
    <property type="match status" value="1"/>
</dbReference>
<dbReference type="InterPro" id="IPR013096">
    <property type="entry name" value="Cupin_2"/>
</dbReference>
<evidence type="ECO:0000259" key="2">
    <source>
        <dbReference type="Pfam" id="PF07883"/>
    </source>
</evidence>
<evidence type="ECO:0000313" key="4">
    <source>
        <dbReference type="Proteomes" id="UP000608662"/>
    </source>
</evidence>
<evidence type="ECO:0000256" key="1">
    <source>
        <dbReference type="ARBA" id="ARBA00022723"/>
    </source>
</evidence>
<organism evidence="3 4">
    <name type="scientific">Halomicrobium mukohataei</name>
    <dbReference type="NCBI Taxonomy" id="57705"/>
    <lineage>
        <taxon>Archaea</taxon>
        <taxon>Methanobacteriati</taxon>
        <taxon>Methanobacteriota</taxon>
        <taxon>Stenosarchaea group</taxon>
        <taxon>Halobacteria</taxon>
        <taxon>Halobacteriales</taxon>
        <taxon>Haloarculaceae</taxon>
        <taxon>Halomicrobium</taxon>
    </lineage>
</organism>
<accession>A0A847UHN7</accession>
<dbReference type="OrthoDB" id="190812at2157"/>
<protein>
    <submittedName>
        <fullName evidence="3">Cupin domain-containing protein</fullName>
    </submittedName>
</protein>
<dbReference type="EMBL" id="WOYG01000001">
    <property type="protein sequence ID" value="NLV11100.1"/>
    <property type="molecule type" value="Genomic_DNA"/>
</dbReference>
<dbReference type="Proteomes" id="UP000608662">
    <property type="component" value="Unassembled WGS sequence"/>
</dbReference>
<dbReference type="RefSeq" id="WP_170094784.1">
    <property type="nucleotide sequence ID" value="NZ_WOYG01000001.1"/>
</dbReference>
<gene>
    <name evidence="3" type="ORF">GOC74_14315</name>
</gene>
<keyword evidence="1" id="KW-0479">Metal-binding</keyword>
<dbReference type="AlphaFoldDB" id="A0A847UHN7"/>
<comment type="caution">
    <text evidence="3">The sequence shown here is derived from an EMBL/GenBank/DDBJ whole genome shotgun (WGS) entry which is preliminary data.</text>
</comment>
<dbReference type="Pfam" id="PF07883">
    <property type="entry name" value="Cupin_2"/>
    <property type="match status" value="1"/>
</dbReference>
<proteinExistence type="predicted"/>
<feature type="domain" description="Cupin type-2" evidence="2">
    <location>
        <begin position="37"/>
        <end position="105"/>
    </location>
</feature>
<reference evidence="3" key="1">
    <citation type="submission" date="2019-12" db="EMBL/GenBank/DDBJ databases">
        <title>Whole-genome sequence of Halomicrobium mukohataei pws1.</title>
        <authorList>
            <person name="Verma D.K."/>
            <person name="Gopal K."/>
            <person name="Prasad E.S."/>
        </authorList>
    </citation>
    <scope>NUCLEOTIDE SEQUENCE</scope>
    <source>
        <strain evidence="3">Pws1</strain>
    </source>
</reference>
<dbReference type="InterPro" id="IPR051610">
    <property type="entry name" value="GPI/OXD"/>
</dbReference>
<dbReference type="Gene3D" id="2.60.120.10">
    <property type="entry name" value="Jelly Rolls"/>
    <property type="match status" value="1"/>
</dbReference>